<name>A0A9W3KED7_BACTU</name>
<feature type="signal peptide" evidence="2">
    <location>
        <begin position="1"/>
        <end position="26"/>
    </location>
</feature>
<proteinExistence type="predicted"/>
<dbReference type="AlphaFoldDB" id="A0A9W3KED7"/>
<feature type="domain" description="WxL" evidence="3">
    <location>
        <begin position="28"/>
        <end position="248"/>
    </location>
</feature>
<evidence type="ECO:0000256" key="2">
    <source>
        <dbReference type="SAM" id="SignalP"/>
    </source>
</evidence>
<dbReference type="InterPro" id="IPR027994">
    <property type="entry name" value="WxL_dom"/>
</dbReference>
<sequence length="249" mass="26771">MKLTKLALVGAVSFSTVLAAGAPAFAEEAATMKSVTDVSFTESEEITNPVNPLNPDETVESKDPNDKEDPHEPGTKGPLSIDYVSNFHFGKQVMSGNDQVYNAKLDTLKVKGAKESTEVPNYVQVTDNRGTNKGWKLTVKQNGQFIADDKDKTVLDGAELKLSNPVAKSATNQKYAPEVKEVTLNPNGDTQEVAIAAAEKGMGTWVTLYGEDAKKGVESVTLSVPGSTAKIKDSKYQTSLTWTLEDTPQ</sequence>
<dbReference type="Pfam" id="PF13731">
    <property type="entry name" value="WxL"/>
    <property type="match status" value="1"/>
</dbReference>
<accession>A0A9W3KED7</accession>
<dbReference type="KEGG" id="bthu:YBT1518_05350"/>
<gene>
    <name evidence="4" type="ORF">YBT1518_05350</name>
</gene>
<feature type="compositionally biased region" description="Basic and acidic residues" evidence="1">
    <location>
        <begin position="59"/>
        <end position="74"/>
    </location>
</feature>
<evidence type="ECO:0000313" key="4">
    <source>
        <dbReference type="EMBL" id="AHA70274.1"/>
    </source>
</evidence>
<evidence type="ECO:0000259" key="3">
    <source>
        <dbReference type="Pfam" id="PF13731"/>
    </source>
</evidence>
<feature type="region of interest" description="Disordered" evidence="1">
    <location>
        <begin position="40"/>
        <end position="80"/>
    </location>
</feature>
<dbReference type="Proteomes" id="UP000018566">
    <property type="component" value="Chromosome"/>
</dbReference>
<evidence type="ECO:0000313" key="5">
    <source>
        <dbReference type="Proteomes" id="UP000018566"/>
    </source>
</evidence>
<feature type="compositionally biased region" description="Polar residues" evidence="1">
    <location>
        <begin position="40"/>
        <end position="51"/>
    </location>
</feature>
<keyword evidence="2" id="KW-0732">Signal</keyword>
<dbReference type="EMBL" id="CP005935">
    <property type="protein sequence ID" value="AHA70274.1"/>
    <property type="molecule type" value="Genomic_DNA"/>
</dbReference>
<feature type="chain" id="PRO_5040761806" description="WxL domain-containing protein" evidence="2">
    <location>
        <begin position="27"/>
        <end position="249"/>
    </location>
</feature>
<dbReference type="RefSeq" id="WP_023521261.1">
    <property type="nucleotide sequence ID" value="NC_022873.1"/>
</dbReference>
<organism evidence="4 5">
    <name type="scientific">Bacillus thuringiensis YBT-1518</name>
    <dbReference type="NCBI Taxonomy" id="529122"/>
    <lineage>
        <taxon>Bacteria</taxon>
        <taxon>Bacillati</taxon>
        <taxon>Bacillota</taxon>
        <taxon>Bacilli</taxon>
        <taxon>Bacillales</taxon>
        <taxon>Bacillaceae</taxon>
        <taxon>Bacillus</taxon>
        <taxon>Bacillus cereus group</taxon>
    </lineage>
</organism>
<reference evidence="4 5" key="1">
    <citation type="submission" date="2013-05" db="EMBL/GenBank/DDBJ databases">
        <title>Complete genome sequence of Bacillus thuringiensis YBT-1518, a typical strain with high toxicity to nematode.</title>
        <authorList>
            <person name="Wang P."/>
            <person name="Zhang C."/>
            <person name="Guo M."/>
            <person name="Guo S."/>
            <person name="Zhu Y."/>
            <person name="Zheng J."/>
            <person name="Zhu L."/>
            <person name="Ruan L."/>
            <person name="Peng D."/>
            <person name="Sun M."/>
        </authorList>
    </citation>
    <scope>NUCLEOTIDE SEQUENCE [LARGE SCALE GENOMIC DNA]</scope>
    <source>
        <strain evidence="4 5">YBT-1518</strain>
    </source>
</reference>
<protein>
    <recommendedName>
        <fullName evidence="3">WxL domain-containing protein</fullName>
    </recommendedName>
</protein>
<evidence type="ECO:0000256" key="1">
    <source>
        <dbReference type="SAM" id="MobiDB-lite"/>
    </source>
</evidence>